<dbReference type="PANTHER" id="PTHR43441:SF11">
    <property type="entry name" value="RIBOSOMAL-PROTEIN-SERINE ACETYLTRANSFERASE"/>
    <property type="match status" value="1"/>
</dbReference>
<evidence type="ECO:0000259" key="1">
    <source>
        <dbReference type="PROSITE" id="PS51186"/>
    </source>
</evidence>
<dbReference type="PANTHER" id="PTHR43441">
    <property type="entry name" value="RIBOSOMAL-PROTEIN-SERINE ACETYLTRANSFERASE"/>
    <property type="match status" value="1"/>
</dbReference>
<organism evidence="2 3">
    <name type="scientific">Streptomyces aurantiacus</name>
    <dbReference type="NCBI Taxonomy" id="47760"/>
    <lineage>
        <taxon>Bacteria</taxon>
        <taxon>Bacillati</taxon>
        <taxon>Actinomycetota</taxon>
        <taxon>Actinomycetes</taxon>
        <taxon>Kitasatosporales</taxon>
        <taxon>Streptomycetaceae</taxon>
        <taxon>Streptomyces</taxon>
        <taxon>Streptomyces aurantiacus group</taxon>
    </lineage>
</organism>
<gene>
    <name evidence="2" type="ORF">GCM10017557_00140</name>
</gene>
<dbReference type="Proteomes" id="UP000516444">
    <property type="component" value="Chromosome"/>
</dbReference>
<dbReference type="RefSeq" id="WP_055520482.1">
    <property type="nucleotide sequence ID" value="NZ_AP023440.1"/>
</dbReference>
<name>A0A7G1NW80_9ACTN</name>
<dbReference type="AlphaFoldDB" id="A0A7G1NW80"/>
<feature type="domain" description="N-acetyltransferase" evidence="1">
    <location>
        <begin position="18"/>
        <end position="186"/>
    </location>
</feature>
<dbReference type="Gene3D" id="3.40.630.30">
    <property type="match status" value="1"/>
</dbReference>
<dbReference type="GO" id="GO:1990189">
    <property type="term" value="F:protein N-terminal-serine acetyltransferase activity"/>
    <property type="evidence" value="ECO:0007669"/>
    <property type="project" value="TreeGrafter"/>
</dbReference>
<dbReference type="OrthoDB" id="3466127at2"/>
<sequence>MLIDHWPLLGLRLTTPRLELRLPSGEELSELADLAAEGVHDPDRMPFSVPWTDLLPSERARSVVQHHWLQLGDWTPDNWALNLAVFEHGQIVGQQTIAARNYASLREVNTGSWLGLRHQRRGIGTEMRTAVLHLAFAGLQAAEATSGAFTDNPASFRVSSKLGYEPDGIERLTVRGQVTAMRRLRISRARWEKHQKASVSIDGLDACLSLLGLTEKADELPDGLC</sequence>
<dbReference type="SUPFAM" id="SSF55729">
    <property type="entry name" value="Acyl-CoA N-acyltransferases (Nat)"/>
    <property type="match status" value="1"/>
</dbReference>
<evidence type="ECO:0000313" key="3">
    <source>
        <dbReference type="Proteomes" id="UP000516444"/>
    </source>
</evidence>
<protein>
    <submittedName>
        <fullName evidence="2">Succinyl-CoA transferase Rv0802c</fullName>
    </submittedName>
</protein>
<dbReference type="InterPro" id="IPR016181">
    <property type="entry name" value="Acyl_CoA_acyltransferase"/>
</dbReference>
<reference evidence="2 3" key="1">
    <citation type="journal article" date="2014" name="Int. J. Syst. Evol. Microbiol.">
        <title>Complete genome sequence of Corynebacterium casei LMG S-19264T (=DSM 44701T), isolated from a smear-ripened cheese.</title>
        <authorList>
            <consortium name="US DOE Joint Genome Institute (JGI-PGF)"/>
            <person name="Walter F."/>
            <person name="Albersmeier A."/>
            <person name="Kalinowski J."/>
            <person name="Ruckert C."/>
        </authorList>
    </citation>
    <scope>NUCLEOTIDE SEQUENCE [LARGE SCALE GENOMIC DNA]</scope>
    <source>
        <strain evidence="2 3">JCM 4677</strain>
    </source>
</reference>
<dbReference type="InterPro" id="IPR000182">
    <property type="entry name" value="GNAT_dom"/>
</dbReference>
<keyword evidence="3" id="KW-1185">Reference proteome</keyword>
<dbReference type="PROSITE" id="PS51186">
    <property type="entry name" value="GNAT"/>
    <property type="match status" value="1"/>
</dbReference>
<dbReference type="EMBL" id="AP023440">
    <property type="protein sequence ID" value="BCL25155.1"/>
    <property type="molecule type" value="Genomic_DNA"/>
</dbReference>
<dbReference type="KEGG" id="sgm:GCM10017557_00140"/>
<proteinExistence type="predicted"/>
<evidence type="ECO:0000313" key="2">
    <source>
        <dbReference type="EMBL" id="BCL25155.1"/>
    </source>
</evidence>
<keyword evidence="2" id="KW-0808">Transferase</keyword>
<accession>A0A7G1NW80</accession>
<dbReference type="GO" id="GO:0005737">
    <property type="term" value="C:cytoplasm"/>
    <property type="evidence" value="ECO:0007669"/>
    <property type="project" value="TreeGrafter"/>
</dbReference>
<dbReference type="GO" id="GO:0008999">
    <property type="term" value="F:protein-N-terminal-alanine acetyltransferase activity"/>
    <property type="evidence" value="ECO:0007669"/>
    <property type="project" value="TreeGrafter"/>
</dbReference>
<dbReference type="InterPro" id="IPR051908">
    <property type="entry name" value="Ribosomal_N-acetyltransferase"/>
</dbReference>
<dbReference type="Pfam" id="PF13302">
    <property type="entry name" value="Acetyltransf_3"/>
    <property type="match status" value="1"/>
</dbReference>